<protein>
    <submittedName>
        <fullName evidence="8">Membrane protein DedA, SNARE-associated domain</fullName>
    </submittedName>
</protein>
<sequence>MTEVSGSFSDTVLALLPELGLPVLGGTVMLASLGVPMLPASLMVLVAGTLAAAGELPVVAAALTALCAALLGDQLGFWLGRLLGPRVAQRSDTTTKRALALLAARGPMAVFLSRWLIAPLGPAMNVVAGAGGLSWLRFSLADLAGEIVWASSYMALGASFAPFIPQIAELSSDVTTLLAALAVALAAGVMLRKHRPHGPR</sequence>
<keyword evidence="9" id="KW-1185">Reference proteome</keyword>
<evidence type="ECO:0000256" key="6">
    <source>
        <dbReference type="SAM" id="Phobius"/>
    </source>
</evidence>
<feature type="transmembrane region" description="Helical" evidence="6">
    <location>
        <begin position="147"/>
        <end position="168"/>
    </location>
</feature>
<evidence type="ECO:0000259" key="7">
    <source>
        <dbReference type="Pfam" id="PF09335"/>
    </source>
</evidence>
<feature type="transmembrane region" description="Helical" evidence="6">
    <location>
        <begin position="123"/>
        <end position="140"/>
    </location>
</feature>
<feature type="transmembrane region" description="Helical" evidence="6">
    <location>
        <begin position="58"/>
        <end position="79"/>
    </location>
</feature>
<evidence type="ECO:0000313" key="8">
    <source>
        <dbReference type="EMBL" id="SFS39722.1"/>
    </source>
</evidence>
<evidence type="ECO:0000256" key="1">
    <source>
        <dbReference type="ARBA" id="ARBA00004651"/>
    </source>
</evidence>
<dbReference type="PANTHER" id="PTHR42709">
    <property type="entry name" value="ALKALINE PHOSPHATASE LIKE PROTEIN"/>
    <property type="match status" value="1"/>
</dbReference>
<reference evidence="9" key="1">
    <citation type="submission" date="2016-10" db="EMBL/GenBank/DDBJ databases">
        <authorList>
            <person name="Varghese N."/>
            <person name="Submissions S."/>
        </authorList>
    </citation>
    <scope>NUCLEOTIDE SEQUENCE [LARGE SCALE GENOMIC DNA]</scope>
    <source>
        <strain evidence="9">DSM 26894</strain>
    </source>
</reference>
<comment type="subcellular location">
    <subcellularLocation>
        <location evidence="1">Cell membrane</location>
        <topology evidence="1">Multi-pass membrane protein</topology>
    </subcellularLocation>
</comment>
<dbReference type="AlphaFoldDB" id="A0A1I6PHN2"/>
<dbReference type="Proteomes" id="UP000199392">
    <property type="component" value="Unassembled WGS sequence"/>
</dbReference>
<feature type="transmembrane region" description="Helical" evidence="6">
    <location>
        <begin position="174"/>
        <end position="191"/>
    </location>
</feature>
<dbReference type="PANTHER" id="PTHR42709:SF6">
    <property type="entry name" value="UNDECAPRENYL PHOSPHATE TRANSPORTER A"/>
    <property type="match status" value="1"/>
</dbReference>
<feature type="domain" description="VTT" evidence="7">
    <location>
        <begin position="38"/>
        <end position="158"/>
    </location>
</feature>
<organism evidence="8 9">
    <name type="scientific">Alloyangia pacifica</name>
    <dbReference type="NCBI Taxonomy" id="311180"/>
    <lineage>
        <taxon>Bacteria</taxon>
        <taxon>Pseudomonadati</taxon>
        <taxon>Pseudomonadota</taxon>
        <taxon>Alphaproteobacteria</taxon>
        <taxon>Rhodobacterales</taxon>
        <taxon>Roseobacteraceae</taxon>
        <taxon>Alloyangia</taxon>
    </lineage>
</organism>
<dbReference type="STRING" id="311180.SAMN04488050_101545"/>
<evidence type="ECO:0000256" key="4">
    <source>
        <dbReference type="ARBA" id="ARBA00022989"/>
    </source>
</evidence>
<dbReference type="InterPro" id="IPR032816">
    <property type="entry name" value="VTT_dom"/>
</dbReference>
<evidence type="ECO:0000256" key="5">
    <source>
        <dbReference type="ARBA" id="ARBA00023136"/>
    </source>
</evidence>
<dbReference type="EMBL" id="FOZW01000001">
    <property type="protein sequence ID" value="SFS39722.1"/>
    <property type="molecule type" value="Genomic_DNA"/>
</dbReference>
<evidence type="ECO:0000256" key="2">
    <source>
        <dbReference type="ARBA" id="ARBA00022475"/>
    </source>
</evidence>
<dbReference type="GO" id="GO:0005886">
    <property type="term" value="C:plasma membrane"/>
    <property type="evidence" value="ECO:0007669"/>
    <property type="project" value="UniProtKB-SubCell"/>
</dbReference>
<keyword evidence="4 6" id="KW-1133">Transmembrane helix</keyword>
<proteinExistence type="predicted"/>
<evidence type="ECO:0000313" key="9">
    <source>
        <dbReference type="Proteomes" id="UP000199392"/>
    </source>
</evidence>
<dbReference type="RefSeq" id="WP_092421397.1">
    <property type="nucleotide sequence ID" value="NZ_FNCL01000002.1"/>
</dbReference>
<feature type="transmembrane region" description="Helical" evidence="6">
    <location>
        <begin position="12"/>
        <end position="38"/>
    </location>
</feature>
<dbReference type="Pfam" id="PF09335">
    <property type="entry name" value="VTT_dom"/>
    <property type="match status" value="1"/>
</dbReference>
<accession>A0A1I6PHN2</accession>
<keyword evidence="3 6" id="KW-0812">Transmembrane</keyword>
<keyword evidence="5 6" id="KW-0472">Membrane</keyword>
<keyword evidence="2" id="KW-1003">Cell membrane</keyword>
<evidence type="ECO:0000256" key="3">
    <source>
        <dbReference type="ARBA" id="ARBA00022692"/>
    </source>
</evidence>
<dbReference type="InterPro" id="IPR051311">
    <property type="entry name" value="DedA_domain"/>
</dbReference>
<name>A0A1I6PHN2_9RHOB</name>
<dbReference type="OrthoDB" id="9782291at2"/>
<gene>
    <name evidence="8" type="ORF">SAMN04488050_101545</name>
</gene>